<accession>A0A212LQM9</accession>
<reference evidence="1" key="1">
    <citation type="submission" date="2016-08" db="EMBL/GenBank/DDBJ databases">
        <authorList>
            <person name="Seilhamer J.J."/>
        </authorList>
    </citation>
    <scope>NUCLEOTIDE SEQUENCE</scope>
    <source>
        <strain evidence="1">86</strain>
    </source>
</reference>
<dbReference type="EMBL" id="FMJD01000013">
    <property type="protein sequence ID" value="SCM79822.1"/>
    <property type="molecule type" value="Genomic_DNA"/>
</dbReference>
<dbReference type="AlphaFoldDB" id="A0A212LQM9"/>
<proteinExistence type="predicted"/>
<name>A0A212LQM9_9HYPH</name>
<organism evidence="1">
    <name type="scientific">uncultured Pleomorphomonas sp</name>
    <dbReference type="NCBI Taxonomy" id="442121"/>
    <lineage>
        <taxon>Bacteria</taxon>
        <taxon>Pseudomonadati</taxon>
        <taxon>Pseudomonadota</taxon>
        <taxon>Alphaproteobacteria</taxon>
        <taxon>Hyphomicrobiales</taxon>
        <taxon>Pleomorphomonadaceae</taxon>
        <taxon>Pleomorphomonas</taxon>
        <taxon>environmental samples</taxon>
    </lineage>
</organism>
<dbReference type="RefSeq" id="WP_288198765.1">
    <property type="nucleotide sequence ID" value="NZ_LT608334.1"/>
</dbReference>
<evidence type="ECO:0000313" key="1">
    <source>
        <dbReference type="EMBL" id="SCM79822.1"/>
    </source>
</evidence>
<gene>
    <name evidence="1" type="ORF">KL86PLE_90657</name>
</gene>
<protein>
    <submittedName>
        <fullName evidence="1">Uncharacterized protein</fullName>
    </submittedName>
</protein>
<sequence>MADRISCCVPFCQHTRGLHKDETSLPLEWICAKHWRPVTRKLRRLKSRTEAAYVAAKIKCEAIEIEGMECAKMREGGVDRAILDRFQEAADRLERKGAQATRAWERCKRAAIEAAGGIG</sequence>